<feature type="transmembrane region" description="Helical" evidence="1">
    <location>
        <begin position="228"/>
        <end position="245"/>
    </location>
</feature>
<dbReference type="PANTHER" id="PTHR44757">
    <property type="entry name" value="DIGUANYLATE CYCLASE DGCP"/>
    <property type="match status" value="1"/>
</dbReference>
<dbReference type="PROSITE" id="PS50887">
    <property type="entry name" value="GGDEF"/>
    <property type="match status" value="1"/>
</dbReference>
<keyword evidence="1" id="KW-1133">Transmembrane helix</keyword>
<evidence type="ECO:0000313" key="5">
    <source>
        <dbReference type="Proteomes" id="UP000637628"/>
    </source>
</evidence>
<dbReference type="EMBL" id="BOML01000057">
    <property type="protein sequence ID" value="GIE05735.1"/>
    <property type="molecule type" value="Genomic_DNA"/>
</dbReference>
<proteinExistence type="predicted"/>
<dbReference type="CDD" id="cd01949">
    <property type="entry name" value="GGDEF"/>
    <property type="match status" value="1"/>
</dbReference>
<feature type="transmembrane region" description="Helical" evidence="1">
    <location>
        <begin position="37"/>
        <end position="53"/>
    </location>
</feature>
<feature type="transmembrane region" description="Helical" evidence="1">
    <location>
        <begin position="159"/>
        <end position="183"/>
    </location>
</feature>
<dbReference type="InterPro" id="IPR001633">
    <property type="entry name" value="EAL_dom"/>
</dbReference>
<feature type="transmembrane region" description="Helical" evidence="1">
    <location>
        <begin position="266"/>
        <end position="286"/>
    </location>
</feature>
<protein>
    <submittedName>
        <fullName evidence="4">GGDEF-domain containing protein</fullName>
    </submittedName>
</protein>
<dbReference type="Pfam" id="PF00563">
    <property type="entry name" value="EAL"/>
    <property type="match status" value="1"/>
</dbReference>
<dbReference type="InterPro" id="IPR035919">
    <property type="entry name" value="EAL_sf"/>
</dbReference>
<dbReference type="NCBIfam" id="TIGR00254">
    <property type="entry name" value="GGDEF"/>
    <property type="match status" value="1"/>
</dbReference>
<name>A0ABQ3Z7C2_9ACTN</name>
<dbReference type="InterPro" id="IPR052155">
    <property type="entry name" value="Biofilm_reg_signaling"/>
</dbReference>
<evidence type="ECO:0000259" key="3">
    <source>
        <dbReference type="PROSITE" id="PS50887"/>
    </source>
</evidence>
<dbReference type="SMART" id="SM00052">
    <property type="entry name" value="EAL"/>
    <property type="match status" value="1"/>
</dbReference>
<evidence type="ECO:0000259" key="2">
    <source>
        <dbReference type="PROSITE" id="PS50883"/>
    </source>
</evidence>
<dbReference type="SUPFAM" id="SSF55073">
    <property type="entry name" value="Nucleotide cyclase"/>
    <property type="match status" value="1"/>
</dbReference>
<dbReference type="InterPro" id="IPR000160">
    <property type="entry name" value="GGDEF_dom"/>
</dbReference>
<keyword evidence="5" id="KW-1185">Reference proteome</keyword>
<organism evidence="4 5">
    <name type="scientific">Paractinoplanes durhamensis</name>
    <dbReference type="NCBI Taxonomy" id="113563"/>
    <lineage>
        <taxon>Bacteria</taxon>
        <taxon>Bacillati</taxon>
        <taxon>Actinomycetota</taxon>
        <taxon>Actinomycetes</taxon>
        <taxon>Micromonosporales</taxon>
        <taxon>Micromonosporaceae</taxon>
        <taxon>Paractinoplanes</taxon>
    </lineage>
</organism>
<reference evidence="4 5" key="1">
    <citation type="submission" date="2021-01" db="EMBL/GenBank/DDBJ databases">
        <title>Whole genome shotgun sequence of Actinoplanes durhamensis NBRC 14914.</title>
        <authorList>
            <person name="Komaki H."/>
            <person name="Tamura T."/>
        </authorList>
    </citation>
    <scope>NUCLEOTIDE SEQUENCE [LARGE SCALE GENOMIC DNA]</scope>
    <source>
        <strain evidence="4 5">NBRC 14914</strain>
    </source>
</reference>
<feature type="transmembrane region" description="Helical" evidence="1">
    <location>
        <begin position="100"/>
        <end position="119"/>
    </location>
</feature>
<feature type="domain" description="EAL" evidence="2">
    <location>
        <begin position="487"/>
        <end position="738"/>
    </location>
</feature>
<feature type="transmembrane region" description="Helical" evidence="1">
    <location>
        <begin position="195"/>
        <end position="213"/>
    </location>
</feature>
<gene>
    <name evidence="4" type="ORF">Adu01nite_70850</name>
</gene>
<dbReference type="Gene3D" id="3.30.70.270">
    <property type="match status" value="1"/>
</dbReference>
<dbReference type="Proteomes" id="UP000637628">
    <property type="component" value="Unassembled WGS sequence"/>
</dbReference>
<dbReference type="InterPro" id="IPR043128">
    <property type="entry name" value="Rev_trsase/Diguanyl_cyclase"/>
</dbReference>
<dbReference type="PANTHER" id="PTHR44757:SF2">
    <property type="entry name" value="BIOFILM ARCHITECTURE MAINTENANCE PROTEIN MBAA"/>
    <property type="match status" value="1"/>
</dbReference>
<dbReference type="RefSeq" id="WP_203733608.1">
    <property type="nucleotide sequence ID" value="NZ_BAAATX010000009.1"/>
</dbReference>
<dbReference type="Pfam" id="PF00990">
    <property type="entry name" value="GGDEF"/>
    <property type="match status" value="1"/>
</dbReference>
<comment type="caution">
    <text evidence="4">The sequence shown here is derived from an EMBL/GenBank/DDBJ whole genome shotgun (WGS) entry which is preliminary data.</text>
</comment>
<evidence type="ECO:0000313" key="4">
    <source>
        <dbReference type="EMBL" id="GIE05735.1"/>
    </source>
</evidence>
<feature type="transmembrane region" description="Helical" evidence="1">
    <location>
        <begin position="62"/>
        <end position="80"/>
    </location>
</feature>
<dbReference type="SMART" id="SM00267">
    <property type="entry name" value="GGDEF"/>
    <property type="match status" value="1"/>
</dbReference>
<keyword evidence="1" id="KW-0472">Membrane</keyword>
<dbReference type="PROSITE" id="PS50883">
    <property type="entry name" value="EAL"/>
    <property type="match status" value="1"/>
</dbReference>
<dbReference type="CDD" id="cd01948">
    <property type="entry name" value="EAL"/>
    <property type="match status" value="1"/>
</dbReference>
<sequence>MTGEQRHLSALVALCLAAGAPIFFLSATPVATYTQLGSSLLACLAALPCLAAARRGEASVRLGWRLLAAGCLSWGLGNFYWSWNELVVHAEVLFPSPADIGYLLFPLLATVGLWLIAGWTSLGSRVTVLLDGLIVGCALFVIGWSLTVREVWEAGSDSVLGFVVSMAYPVFDIVLATVVVLLAARTRRGSRGIGLLLLLGLTGMTISDVLFALDTSAGTYYSGQNSDAGWFFAFAAYAAAGWLATRRPMTFDHTGVMARWQTTLPYAPFGLAALVVAGQTLTGIRVDAPEAVALMIGFLLILLRQLSTLLHNSTLTRTLRHQAYHDPLTGLGNRALFMERLEGALGAGQPVAIVYLDLDDFKMINDSLGHDAGDVVLRTVSERLRVCFAEPDAIARFGGDEFAVLTGRVHGLPGLAQRLLGLLHEPVEVGTRTVRLGASVGLAVSDGSFSSEDLRKNVDLAMYAAKAQGKDSYAMFEPSMRHGFDQEVRLRAELRKALTDRTLHVAFQPIVALGERRVAGVEALARWQHPELGTVQPDMFVPVAERAGLIGDLGLLVLRRACAEFAVWPGSHTAYLSVNVSPSQMLDASFPSKVVATLYEAGMRPGQLVLEVTENVLADESEVIGTLRRLREFGIRIAIDDFGTGYASLRYLHRFPADIVKIDRTYVQDIARDPAAVHILGTLWQLFGALGLTAIAEGIEDEAQAAMLVELGCKAGQGFLYGRPGPLNAITVDPLSADRT</sequence>
<feature type="domain" description="GGDEF" evidence="3">
    <location>
        <begin position="349"/>
        <end position="478"/>
    </location>
</feature>
<feature type="transmembrane region" description="Helical" evidence="1">
    <location>
        <begin position="126"/>
        <end position="147"/>
    </location>
</feature>
<evidence type="ECO:0000256" key="1">
    <source>
        <dbReference type="SAM" id="Phobius"/>
    </source>
</evidence>
<dbReference type="InterPro" id="IPR029787">
    <property type="entry name" value="Nucleotide_cyclase"/>
</dbReference>
<dbReference type="SUPFAM" id="SSF141868">
    <property type="entry name" value="EAL domain-like"/>
    <property type="match status" value="1"/>
</dbReference>
<accession>A0ABQ3Z7C2</accession>
<dbReference type="Gene3D" id="3.20.20.450">
    <property type="entry name" value="EAL domain"/>
    <property type="match status" value="1"/>
</dbReference>
<keyword evidence="1" id="KW-0812">Transmembrane</keyword>